<dbReference type="EMBL" id="JAAXPE010000011">
    <property type="protein sequence ID" value="NKY86575.1"/>
    <property type="molecule type" value="Genomic_DNA"/>
</dbReference>
<name>A0A7X6LZ76_9NOCA</name>
<dbReference type="InterPro" id="IPR025335">
    <property type="entry name" value="DUF4241"/>
</dbReference>
<sequence length="363" mass="39496">MIDLEPWSESMMRVYRDYRWEYTGTETRTDGWAAQEIISISANGQFEIETASDWTTWLPLHERVRHGHRPLTESEAGVTRRFSIGNYPVTGPEDHTRPVFAVFPTENGHDHTPIVLGIPTPEFGDWASFADLLTLGGHELAPTLSFVHDEMEGDWQPLSAVGIEELFTPGATHETVDGTAVIALRDGGVLRVTSGHLAAADPGWIEGDVDKLRVVPVPAGEYPVTLALMRFDDHSGRVGGAKLTVTEAPVAMWEMALRAGEDPSLLGKNEFYGVGVDTGVAAFFDATRGPLVDDEGVDTFDEQILGGGLETDVVVEVAGSDSEPNLIAFHAGWGDGAYPLWIGRAVDGHVCCAVIDFRLMVDR</sequence>
<organism evidence="1 2">
    <name type="scientific">Nocardia veterana</name>
    <dbReference type="NCBI Taxonomy" id="132249"/>
    <lineage>
        <taxon>Bacteria</taxon>
        <taxon>Bacillati</taxon>
        <taxon>Actinomycetota</taxon>
        <taxon>Actinomycetes</taxon>
        <taxon>Mycobacteriales</taxon>
        <taxon>Nocardiaceae</taxon>
        <taxon>Nocardia</taxon>
    </lineage>
</organism>
<proteinExistence type="predicted"/>
<dbReference type="AlphaFoldDB" id="A0A7X6LZ76"/>
<dbReference type="RefSeq" id="WP_157171430.1">
    <property type="nucleotide sequence ID" value="NZ_CAWPHS010000003.1"/>
</dbReference>
<gene>
    <name evidence="1" type="ORF">HGA07_13155</name>
</gene>
<protein>
    <submittedName>
        <fullName evidence="1">DUF4241 domain-containing protein</fullName>
    </submittedName>
</protein>
<dbReference type="Proteomes" id="UP000523447">
    <property type="component" value="Unassembled WGS sequence"/>
</dbReference>
<reference evidence="1 2" key="1">
    <citation type="submission" date="2020-04" db="EMBL/GenBank/DDBJ databases">
        <title>MicrobeNet Type strains.</title>
        <authorList>
            <person name="Nicholson A.C."/>
        </authorList>
    </citation>
    <scope>NUCLEOTIDE SEQUENCE [LARGE SCALE GENOMIC DNA]</scope>
    <source>
        <strain evidence="1 2">DSM 44445</strain>
    </source>
</reference>
<evidence type="ECO:0000313" key="2">
    <source>
        <dbReference type="Proteomes" id="UP000523447"/>
    </source>
</evidence>
<evidence type="ECO:0000313" key="1">
    <source>
        <dbReference type="EMBL" id="NKY86575.1"/>
    </source>
</evidence>
<accession>A0A7X6LZ76</accession>
<keyword evidence="2" id="KW-1185">Reference proteome</keyword>
<comment type="caution">
    <text evidence="1">The sequence shown here is derived from an EMBL/GenBank/DDBJ whole genome shotgun (WGS) entry which is preliminary data.</text>
</comment>
<dbReference type="Pfam" id="PF14025">
    <property type="entry name" value="DUF4241"/>
    <property type="match status" value="1"/>
</dbReference>